<dbReference type="Proteomes" id="UP001257277">
    <property type="component" value="Unassembled WGS sequence"/>
</dbReference>
<accession>A0ABU3LFZ7</accession>
<sequence>MPKDIRKMLENYSEKPSELSTNHNKRFEERLFKELHSEEKKKRPVIQWLSIAASIVLLVTLGVKFIDFGGEIETEDPVEKKLTLGSISPDLNTIESYYINSINLELSELEVTDENKELLNDYLEKIGELTKEYKSLTEELNTKGVNDQTIDALISNLRLRLQLLQRLKKQLNDFKKLNLKQNEIQQV</sequence>
<name>A0ABU3LFZ7_9FLAO</name>
<evidence type="ECO:0000313" key="1">
    <source>
        <dbReference type="EMBL" id="MDT7832058.1"/>
    </source>
</evidence>
<dbReference type="RefSeq" id="WP_349241309.1">
    <property type="nucleotide sequence ID" value="NZ_JAVTTO010000002.1"/>
</dbReference>
<proteinExistence type="predicted"/>
<evidence type="ECO:0000313" key="2">
    <source>
        <dbReference type="Proteomes" id="UP001257277"/>
    </source>
</evidence>
<comment type="caution">
    <text evidence="1">The sequence shown here is derived from an EMBL/GenBank/DDBJ whole genome shotgun (WGS) entry which is preliminary data.</text>
</comment>
<protein>
    <submittedName>
        <fullName evidence="1">Uncharacterized protein</fullName>
    </submittedName>
</protein>
<dbReference type="EMBL" id="JAVTTO010000002">
    <property type="protein sequence ID" value="MDT7832058.1"/>
    <property type="molecule type" value="Genomic_DNA"/>
</dbReference>
<reference evidence="1 2" key="1">
    <citation type="submission" date="2023-09" db="EMBL/GenBank/DDBJ databases">
        <title>Novel taxa isolated from Blanes Bay.</title>
        <authorList>
            <person name="Rey-Velasco X."/>
            <person name="Lucena T."/>
        </authorList>
    </citation>
    <scope>NUCLEOTIDE SEQUENCE [LARGE SCALE GENOMIC DNA]</scope>
    <source>
        <strain evidence="1 2">S356</strain>
    </source>
</reference>
<organism evidence="1 2">
    <name type="scientific">Asprobacillus argus</name>
    <dbReference type="NCBI Taxonomy" id="3076534"/>
    <lineage>
        <taxon>Bacteria</taxon>
        <taxon>Pseudomonadati</taxon>
        <taxon>Bacteroidota</taxon>
        <taxon>Flavobacteriia</taxon>
        <taxon>Flavobacteriales</taxon>
        <taxon>Flavobacteriaceae</taxon>
        <taxon>Asprobacillus</taxon>
    </lineage>
</organism>
<gene>
    <name evidence="1" type="ORF">RQM59_06680</name>
</gene>
<keyword evidence="2" id="KW-1185">Reference proteome</keyword>